<feature type="region of interest" description="Disordered" evidence="11">
    <location>
        <begin position="75"/>
        <end position="101"/>
    </location>
</feature>
<evidence type="ECO:0000259" key="12">
    <source>
        <dbReference type="PROSITE" id="PS51745"/>
    </source>
</evidence>
<evidence type="ECO:0000313" key="14">
    <source>
        <dbReference type="Proteomes" id="UP000327157"/>
    </source>
</evidence>
<dbReference type="InterPro" id="IPR033389">
    <property type="entry name" value="AUX/IAA_dom"/>
</dbReference>
<evidence type="ECO:0000256" key="7">
    <source>
        <dbReference type="ARBA" id="ARBA00023242"/>
    </source>
</evidence>
<keyword evidence="8 10" id="KW-0927">Auxin signaling pathway</keyword>
<dbReference type="PANTHER" id="PTHR31734">
    <property type="entry name" value="AUXIN-RESPONSIVE PROTEIN IAA17"/>
    <property type="match status" value="1"/>
</dbReference>
<evidence type="ECO:0000256" key="9">
    <source>
        <dbReference type="ARBA" id="ARBA00025283"/>
    </source>
</evidence>
<evidence type="ECO:0000256" key="11">
    <source>
        <dbReference type="SAM" id="MobiDB-lite"/>
    </source>
</evidence>
<keyword evidence="4 10" id="KW-0678">Repressor</keyword>
<keyword evidence="14" id="KW-1185">Reference proteome</keyword>
<protein>
    <recommendedName>
        <fullName evidence="10">Auxin-responsive protein</fullName>
    </recommendedName>
</protein>
<comment type="function">
    <text evidence="9">Aux/IAA proteins are short-lived transcriptional factors that function as repressors of early auxin response genes at low auxin concentrations. Repression is thought to result from the interaction with auxin response factors (ARFs), proteins that bind to the auxin-responsive promoter element (AuxRE). Formation of heterodimers with ARF proteins may alter their ability to modulate early auxin response genes expression.</text>
</comment>
<dbReference type="Proteomes" id="UP000327157">
    <property type="component" value="Unassembled WGS sequence"/>
</dbReference>
<evidence type="ECO:0000256" key="10">
    <source>
        <dbReference type="RuleBase" id="RU004549"/>
    </source>
</evidence>
<organism evidence="13 14">
    <name type="scientific">Pyrus ussuriensis x Pyrus communis</name>
    <dbReference type="NCBI Taxonomy" id="2448454"/>
    <lineage>
        <taxon>Eukaryota</taxon>
        <taxon>Viridiplantae</taxon>
        <taxon>Streptophyta</taxon>
        <taxon>Embryophyta</taxon>
        <taxon>Tracheophyta</taxon>
        <taxon>Spermatophyta</taxon>
        <taxon>Magnoliopsida</taxon>
        <taxon>eudicotyledons</taxon>
        <taxon>Gunneridae</taxon>
        <taxon>Pentapetalae</taxon>
        <taxon>rosids</taxon>
        <taxon>fabids</taxon>
        <taxon>Rosales</taxon>
        <taxon>Rosaceae</taxon>
        <taxon>Amygdaloideae</taxon>
        <taxon>Maleae</taxon>
        <taxon>Pyrus</taxon>
    </lineage>
</organism>
<dbReference type="EMBL" id="SMOL01000326">
    <property type="protein sequence ID" value="KAB2620500.1"/>
    <property type="molecule type" value="Genomic_DNA"/>
</dbReference>
<dbReference type="GO" id="GO:0005634">
    <property type="term" value="C:nucleus"/>
    <property type="evidence" value="ECO:0007669"/>
    <property type="project" value="UniProtKB-SubCell"/>
</dbReference>
<evidence type="ECO:0000256" key="6">
    <source>
        <dbReference type="ARBA" id="ARBA00023163"/>
    </source>
</evidence>
<keyword evidence="7 10" id="KW-0539">Nucleus</keyword>
<gene>
    <name evidence="13" type="ORF">D8674_040343</name>
</gene>
<sequence>MELQLGLALSSTPPAPPPIKGFDLNNFVDEARVCSSINDKYKKRSFAQAFDDDGEHDKIDSTTSATAVPRTLPLFLWNSEPNGSDEEEDDNKPNKRKHTNSRFTVVIENDGDGLVGWPPIKSWRKEICFHHHHNNRCGSNRTAGNINGCGGGGRSGSSSNSNQYYYNSTFVKVKMEGVGIARKIDLSLHQSFQTLTETLMDMFDKCQMDSNNYKLTYQDREGDWLLAQDVPWRSFIRSVQRLKLVKRSD</sequence>
<dbReference type="AlphaFoldDB" id="A0A5N5H5A1"/>
<comment type="similarity">
    <text evidence="2 10">Belongs to the Aux/IAA family.</text>
</comment>
<reference evidence="13 14" key="1">
    <citation type="submission" date="2019-09" db="EMBL/GenBank/DDBJ databases">
        <authorList>
            <person name="Ou C."/>
        </authorList>
    </citation>
    <scope>NUCLEOTIDE SEQUENCE [LARGE SCALE GENOMIC DNA]</scope>
    <source>
        <strain evidence="13">S2</strain>
        <tissue evidence="13">Leaf</tissue>
    </source>
</reference>
<proteinExistence type="inferred from homology"/>
<dbReference type="SMR" id="A0A5N5H5A1"/>
<name>A0A5N5H5A1_9ROSA</name>
<dbReference type="GO" id="GO:0009734">
    <property type="term" value="P:auxin-activated signaling pathway"/>
    <property type="evidence" value="ECO:0007669"/>
    <property type="project" value="UniProtKB-UniRule"/>
</dbReference>
<dbReference type="InterPro" id="IPR053793">
    <property type="entry name" value="PB1-like"/>
</dbReference>
<dbReference type="PANTHER" id="PTHR31734:SF38">
    <property type="entry name" value="AUXIN-RESPONSIVE PROTEIN IAA29"/>
    <property type="match status" value="1"/>
</dbReference>
<dbReference type="Gene3D" id="3.10.20.90">
    <property type="entry name" value="Phosphatidylinositol 3-kinase Catalytic Subunit, Chain A, domain 1"/>
    <property type="match status" value="1"/>
</dbReference>
<evidence type="ECO:0000313" key="13">
    <source>
        <dbReference type="EMBL" id="KAB2620500.1"/>
    </source>
</evidence>
<keyword evidence="5 10" id="KW-0805">Transcription regulation</keyword>
<evidence type="ECO:0000256" key="8">
    <source>
        <dbReference type="ARBA" id="ARBA00023294"/>
    </source>
</evidence>
<comment type="subcellular location">
    <subcellularLocation>
        <location evidence="1 10">Nucleus</location>
    </subcellularLocation>
</comment>
<evidence type="ECO:0000256" key="1">
    <source>
        <dbReference type="ARBA" id="ARBA00004123"/>
    </source>
</evidence>
<dbReference type="InterPro" id="IPR003311">
    <property type="entry name" value="AUX_IAA"/>
</dbReference>
<dbReference type="SUPFAM" id="SSF54277">
    <property type="entry name" value="CAD &amp; PB1 domains"/>
    <property type="match status" value="1"/>
</dbReference>
<keyword evidence="6 10" id="KW-0804">Transcription</keyword>
<evidence type="ECO:0000256" key="2">
    <source>
        <dbReference type="ARBA" id="ARBA00006728"/>
    </source>
</evidence>
<comment type="caution">
    <text evidence="13">The sequence shown here is derived from an EMBL/GenBank/DDBJ whole genome shotgun (WGS) entry which is preliminary data.</text>
</comment>
<comment type="subunit">
    <text evidence="3 10">Homodimers and heterodimers.</text>
</comment>
<evidence type="ECO:0000256" key="3">
    <source>
        <dbReference type="ARBA" id="ARBA00011726"/>
    </source>
</evidence>
<dbReference type="GO" id="GO:0006355">
    <property type="term" value="P:regulation of DNA-templated transcription"/>
    <property type="evidence" value="ECO:0007669"/>
    <property type="project" value="InterPro"/>
</dbReference>
<dbReference type="Pfam" id="PF02309">
    <property type="entry name" value="AUX_IAA"/>
    <property type="match status" value="2"/>
</dbReference>
<evidence type="ECO:0000256" key="5">
    <source>
        <dbReference type="ARBA" id="ARBA00023015"/>
    </source>
</evidence>
<accession>A0A5N5H5A1</accession>
<evidence type="ECO:0000256" key="4">
    <source>
        <dbReference type="ARBA" id="ARBA00022491"/>
    </source>
</evidence>
<dbReference type="PROSITE" id="PS51745">
    <property type="entry name" value="PB1"/>
    <property type="match status" value="1"/>
</dbReference>
<dbReference type="OrthoDB" id="778717at2759"/>
<feature type="domain" description="PB1" evidence="12">
    <location>
        <begin position="168"/>
        <end position="249"/>
    </location>
</feature>
<reference evidence="13 14" key="2">
    <citation type="submission" date="2019-11" db="EMBL/GenBank/DDBJ databases">
        <title>A de novo genome assembly of a pear dwarfing rootstock.</title>
        <authorList>
            <person name="Wang F."/>
            <person name="Wang J."/>
            <person name="Li S."/>
            <person name="Zhang Y."/>
            <person name="Fang M."/>
            <person name="Ma L."/>
            <person name="Zhao Y."/>
            <person name="Jiang S."/>
        </authorList>
    </citation>
    <scope>NUCLEOTIDE SEQUENCE [LARGE SCALE GENOMIC DNA]</scope>
    <source>
        <strain evidence="13">S2</strain>
        <tissue evidence="13">Leaf</tissue>
    </source>
</reference>